<protein>
    <submittedName>
        <fullName evidence="2">Uncharacterized protein</fullName>
    </submittedName>
</protein>
<evidence type="ECO:0000313" key="3">
    <source>
        <dbReference type="Proteomes" id="UP001303946"/>
    </source>
</evidence>
<dbReference type="RefSeq" id="WP_316701239.1">
    <property type="nucleotide sequence ID" value="NZ_CP136336.1"/>
</dbReference>
<feature type="compositionally biased region" description="Polar residues" evidence="1">
    <location>
        <begin position="1"/>
        <end position="13"/>
    </location>
</feature>
<proteinExistence type="predicted"/>
<evidence type="ECO:0000256" key="1">
    <source>
        <dbReference type="SAM" id="MobiDB-lite"/>
    </source>
</evidence>
<organism evidence="2 3">
    <name type="scientific">Piscinibacter gummiphilus</name>
    <dbReference type="NCBI Taxonomy" id="946333"/>
    <lineage>
        <taxon>Bacteria</taxon>
        <taxon>Pseudomonadati</taxon>
        <taxon>Pseudomonadota</taxon>
        <taxon>Betaproteobacteria</taxon>
        <taxon>Burkholderiales</taxon>
        <taxon>Sphaerotilaceae</taxon>
        <taxon>Piscinibacter</taxon>
    </lineage>
</organism>
<sequence length="63" mass="6834">MSEPTVSRVTLPSTARAPVQRRSAPDSSWATLPADRSFKVLQPSRTPAQLSLFPPPGLKPHGR</sequence>
<feature type="compositionally biased region" description="Pro residues" evidence="1">
    <location>
        <begin position="53"/>
        <end position="63"/>
    </location>
</feature>
<gene>
    <name evidence="2" type="ORF">RXV79_00125</name>
</gene>
<feature type="region of interest" description="Disordered" evidence="1">
    <location>
        <begin position="1"/>
        <end position="63"/>
    </location>
</feature>
<dbReference type="Proteomes" id="UP001303946">
    <property type="component" value="Chromosome"/>
</dbReference>
<evidence type="ECO:0000313" key="2">
    <source>
        <dbReference type="EMBL" id="WOB08473.1"/>
    </source>
</evidence>
<dbReference type="EMBL" id="CP136336">
    <property type="protein sequence ID" value="WOB08473.1"/>
    <property type="molecule type" value="Genomic_DNA"/>
</dbReference>
<keyword evidence="3" id="KW-1185">Reference proteome</keyword>
<name>A0ABZ0D091_9BURK</name>
<accession>A0ABZ0D091</accession>
<reference evidence="2 3" key="1">
    <citation type="submission" date="2023-10" db="EMBL/GenBank/DDBJ databases">
        <title>Bacteria for the degradation of biodegradable plastic PBAT(Polybutylene adipate terephthalate).</title>
        <authorList>
            <person name="Weon H.-Y."/>
            <person name="Yeon J."/>
        </authorList>
    </citation>
    <scope>NUCLEOTIDE SEQUENCE [LARGE SCALE GENOMIC DNA]</scope>
    <source>
        <strain evidence="2 3">SBD 7-3</strain>
    </source>
</reference>